<dbReference type="PANTHER" id="PTHR43353:SF5">
    <property type="entry name" value="SUCCINATE-SEMIALDEHYDE DEHYDROGENASE, MITOCHONDRIAL"/>
    <property type="match status" value="1"/>
</dbReference>
<dbReference type="Pfam" id="PF00171">
    <property type="entry name" value="Aldedh"/>
    <property type="match status" value="1"/>
</dbReference>
<evidence type="ECO:0000313" key="5">
    <source>
        <dbReference type="Proteomes" id="UP000620591"/>
    </source>
</evidence>
<dbReference type="GO" id="GO:0009450">
    <property type="term" value="P:gamma-aminobutyric acid catabolic process"/>
    <property type="evidence" value="ECO:0007669"/>
    <property type="project" value="TreeGrafter"/>
</dbReference>
<dbReference type="SUPFAM" id="SSF53720">
    <property type="entry name" value="ALDH-like"/>
    <property type="match status" value="1"/>
</dbReference>
<comment type="similarity">
    <text evidence="1">Belongs to the aldehyde dehydrogenase family.</text>
</comment>
<evidence type="ECO:0000313" key="4">
    <source>
        <dbReference type="EMBL" id="MBC9227615.1"/>
    </source>
</evidence>
<feature type="domain" description="Aldehyde dehydrogenase" evidence="3">
    <location>
        <begin position="24"/>
        <end position="484"/>
    </location>
</feature>
<evidence type="ECO:0000259" key="3">
    <source>
        <dbReference type="Pfam" id="PF00171"/>
    </source>
</evidence>
<dbReference type="AlphaFoldDB" id="A0A8I0EYD4"/>
<comment type="caution">
    <text evidence="4">The sequence shown here is derived from an EMBL/GenBank/DDBJ whole genome shotgun (WGS) entry which is preliminary data.</text>
</comment>
<dbReference type="PANTHER" id="PTHR43353">
    <property type="entry name" value="SUCCINATE-SEMIALDEHYDE DEHYDROGENASE, MITOCHONDRIAL"/>
    <property type="match status" value="1"/>
</dbReference>
<evidence type="ECO:0000256" key="2">
    <source>
        <dbReference type="ARBA" id="ARBA00023002"/>
    </source>
</evidence>
<gene>
    <name evidence="4" type="ORF">IBG24_14955</name>
</gene>
<name>A0A8I0EYD4_9ACTN</name>
<evidence type="ECO:0000256" key="1">
    <source>
        <dbReference type="ARBA" id="ARBA00009986"/>
    </source>
</evidence>
<keyword evidence="2" id="KW-0560">Oxidoreductase</keyword>
<reference evidence="4" key="1">
    <citation type="submission" date="2020-09" db="EMBL/GenBank/DDBJ databases">
        <title>Novel species in genus Aeromicrobium.</title>
        <authorList>
            <person name="Zhang G."/>
        </authorList>
    </citation>
    <scope>NUCLEOTIDE SEQUENCE</scope>
    <source>
        <strain evidence="4">Zg-636</strain>
    </source>
</reference>
<dbReference type="RefSeq" id="WP_187770064.1">
    <property type="nucleotide sequence ID" value="NZ_JACTVM010000005.1"/>
</dbReference>
<proteinExistence type="inferred from homology"/>
<dbReference type="InterPro" id="IPR016162">
    <property type="entry name" value="Ald_DH_N"/>
</dbReference>
<dbReference type="FunFam" id="3.40.605.10:FF:000007">
    <property type="entry name" value="NAD/NADP-dependent betaine aldehyde dehydrogenase"/>
    <property type="match status" value="1"/>
</dbReference>
<organism evidence="4 5">
    <name type="scientific">Aeromicrobium senzhongii</name>
    <dbReference type="NCBI Taxonomy" id="2663859"/>
    <lineage>
        <taxon>Bacteria</taxon>
        <taxon>Bacillati</taxon>
        <taxon>Actinomycetota</taxon>
        <taxon>Actinomycetes</taxon>
        <taxon>Propionibacteriales</taxon>
        <taxon>Nocardioidaceae</taxon>
        <taxon>Aeromicrobium</taxon>
    </lineage>
</organism>
<dbReference type="EMBL" id="JACTVM010000005">
    <property type="protein sequence ID" value="MBC9227615.1"/>
    <property type="molecule type" value="Genomic_DNA"/>
</dbReference>
<dbReference type="InterPro" id="IPR015590">
    <property type="entry name" value="Aldehyde_DH_dom"/>
</dbReference>
<protein>
    <submittedName>
        <fullName evidence="4">NAD-dependent succinate-semialdehyde dehydrogenase</fullName>
    </submittedName>
</protein>
<dbReference type="Proteomes" id="UP000620591">
    <property type="component" value="Unassembled WGS sequence"/>
</dbReference>
<dbReference type="Gene3D" id="3.40.605.10">
    <property type="entry name" value="Aldehyde Dehydrogenase, Chain A, domain 1"/>
    <property type="match status" value="1"/>
</dbReference>
<dbReference type="InterPro" id="IPR016161">
    <property type="entry name" value="Ald_DH/histidinol_DH"/>
</dbReference>
<sequence>MSVADFIDSLLGGQSAELFIGGRWVPASGSATFEVEDPATGKVIARAAEGTAEDGQAALAAADAAQESWGATTPRERADLLRAAFDLITEHAEDFARLITAEMGKSLAEARGEVTYGAEFLRWFSEEAVRIDGRFGTLPSGRLKMMVDRRPVGPSLLITPWNFPLAMATRKLGPALAAGCTAIVKPAELTPLTTLAVAKVFEEVGVPAGVVNVLTTTDPGATTGPLLSDPRLRKLSFTGSTPVGKALLAQAADGVLRCSMELGGSAPFIVFEDADVDAAVEGAIAAKTRNIGEACTAANRFLVHQDVHEEFVRKFARAMGRLRIGAGDQPDTDLGPLIDDRSRTRVHGLVTDAVERGARVVVGGELPDGPGHFYPATVLDEVDAQSRVVTEEIFGPVAPVQVFADEDEAVALANCTPYGLVAYVYTPDLDRALRFVPRLQFGMVGVNAGVVSDPAAPFGGVKHSGLGREGGREGIDEYLEYQYVGVGR</sequence>
<dbReference type="FunFam" id="3.40.309.10:FF:000004">
    <property type="entry name" value="Succinate-semialdehyde dehydrogenase I"/>
    <property type="match status" value="1"/>
</dbReference>
<dbReference type="Gene3D" id="3.40.309.10">
    <property type="entry name" value="Aldehyde Dehydrogenase, Chain A, domain 2"/>
    <property type="match status" value="1"/>
</dbReference>
<dbReference type="InterPro" id="IPR050740">
    <property type="entry name" value="Aldehyde_DH_Superfamily"/>
</dbReference>
<dbReference type="InterPro" id="IPR016163">
    <property type="entry name" value="Ald_DH_C"/>
</dbReference>
<dbReference type="CDD" id="cd07103">
    <property type="entry name" value="ALDH_F5_SSADH_GabD"/>
    <property type="match status" value="1"/>
</dbReference>
<dbReference type="GO" id="GO:0004777">
    <property type="term" value="F:succinate-semialdehyde dehydrogenase (NAD+) activity"/>
    <property type="evidence" value="ECO:0007669"/>
    <property type="project" value="TreeGrafter"/>
</dbReference>
<accession>A0A8I0EYD4</accession>